<dbReference type="Proteomes" id="UP000460950">
    <property type="component" value="Unassembled WGS sequence"/>
</dbReference>
<organism evidence="1 2">
    <name type="scientific">Phocaeicola vulgatus</name>
    <name type="common">Bacteroides vulgatus</name>
    <dbReference type="NCBI Taxonomy" id="821"/>
    <lineage>
        <taxon>Bacteria</taxon>
        <taxon>Pseudomonadati</taxon>
        <taxon>Bacteroidota</taxon>
        <taxon>Bacteroidia</taxon>
        <taxon>Bacteroidales</taxon>
        <taxon>Bacteroidaceae</taxon>
        <taxon>Phocaeicola</taxon>
    </lineage>
</organism>
<sequence length="575" mass="67239">MKNIIENDRVELFTYFADKYSNKIEDSHTAEEFFKDFLKETEGCVNIDCLDADNDDRIECVDFNHDEGMIRLCTRVPEEDAEMREMRKMAFPFDIYSFLIRFKNIHFIRIKNGNCIAIVVNGYTMKKKMIQSFVKTSNYTIKGFDEKSSFFTSNLVRERDGLCEYIRAVKTPITSFWIIPKQLTINAQESKQKLYLYNAVALEERLKNCMQKLEGQIKTTKDREDIDDFIKMYGNQIRTVAEAFFKLVTCFYHEKFDFKEKNKEYNDRLLGDLISPLKKYVYTSQDDELHLSTIVRIANELSHDSGLPVKIADICELYVWLVYYISDFKERISSYDDRCKPKVLAKPSPLDYIDENLKKWNFNDAIVETVNTTSSSSCTYHMRIEQTFLDWDLFNNGADYLCKDGYIKTLNQTDVSEVLEVNSKENVIALVEAINNKVKSDCEAQGLDEERAYLSWDIDIIRKNKPSHLFTFDEIKQLMADADDSKNNKLVIDEDGYAHIIVIPGPAFLYPVSIETWCAGNGYVGQNSSLNDAESVYHLCLSLWLDYLNTDEKQYDDYYRQVDVDKTIEEIKKYY</sequence>
<gene>
    <name evidence="1" type="ORF">FYJ30_10900</name>
</gene>
<dbReference type="RefSeq" id="WP_154577383.1">
    <property type="nucleotide sequence ID" value="NZ_DAWEEQ010000031.1"/>
</dbReference>
<protein>
    <submittedName>
        <fullName evidence="1">Uncharacterized protein</fullName>
    </submittedName>
</protein>
<reference evidence="1 2" key="1">
    <citation type="submission" date="2019-09" db="EMBL/GenBank/DDBJ databases">
        <title>In-depth cultivation of the pig gut microbiome towards novel bacterial diversity and tailored functional studies.</title>
        <authorList>
            <person name="Wylensek D."/>
            <person name="Hitch T.C.A."/>
            <person name="Clavel T."/>
        </authorList>
    </citation>
    <scope>NUCLEOTIDE SEQUENCE [LARGE SCALE GENOMIC DNA]</scope>
    <source>
        <strain evidence="1 2">WCA-389-WT-3C</strain>
    </source>
</reference>
<evidence type="ECO:0000313" key="2">
    <source>
        <dbReference type="Proteomes" id="UP000460950"/>
    </source>
</evidence>
<proteinExistence type="predicted"/>
<dbReference type="AlphaFoldDB" id="A0A7K0JGT7"/>
<evidence type="ECO:0000313" key="1">
    <source>
        <dbReference type="EMBL" id="MSS48798.1"/>
    </source>
</evidence>
<comment type="caution">
    <text evidence="1">The sequence shown here is derived from an EMBL/GenBank/DDBJ whole genome shotgun (WGS) entry which is preliminary data.</text>
</comment>
<name>A0A7K0JGT7_PHOVU</name>
<accession>A0A7K0JGT7</accession>
<dbReference type="EMBL" id="VULU01000018">
    <property type="protein sequence ID" value="MSS48798.1"/>
    <property type="molecule type" value="Genomic_DNA"/>
</dbReference>